<evidence type="ECO:0000256" key="1">
    <source>
        <dbReference type="SAM" id="MobiDB-lite"/>
    </source>
</evidence>
<dbReference type="EMBL" id="CP010897">
    <property type="protein sequence ID" value="AJP55966.1"/>
    <property type="molecule type" value="Genomic_DNA"/>
</dbReference>
<feature type="region of interest" description="Disordered" evidence="1">
    <location>
        <begin position="250"/>
        <end position="289"/>
    </location>
</feature>
<evidence type="ECO:0000313" key="3">
    <source>
        <dbReference type="Proteomes" id="UP000035085"/>
    </source>
</evidence>
<accession>A0ABN4FKW2</accession>
<organism evidence="2 3">
    <name type="scientific">Pandoraea vervacti</name>
    <dbReference type="NCBI Taxonomy" id="656178"/>
    <lineage>
        <taxon>Bacteria</taxon>
        <taxon>Pseudomonadati</taxon>
        <taxon>Pseudomonadota</taxon>
        <taxon>Betaproteobacteria</taxon>
        <taxon>Burkholderiales</taxon>
        <taxon>Burkholderiaceae</taxon>
        <taxon>Pandoraea</taxon>
    </lineage>
</organism>
<reference evidence="3" key="1">
    <citation type="submission" date="2015-02" db="EMBL/GenBank/DDBJ databases">
        <title>Complete Genome Sequencing of Pandoraea vervacti NS15 sp. nov.</title>
        <authorList>
            <person name="Chan K.-G."/>
        </authorList>
    </citation>
    <scope>NUCLEOTIDE SEQUENCE [LARGE SCALE GENOMIC DNA]</scope>
    <source>
        <strain evidence="3">NS15</strain>
    </source>
</reference>
<name>A0ABN4FKW2_9BURK</name>
<keyword evidence="3" id="KW-1185">Reference proteome</keyword>
<dbReference type="Proteomes" id="UP000035085">
    <property type="component" value="Chromosome"/>
</dbReference>
<evidence type="ECO:0000313" key="2">
    <source>
        <dbReference type="EMBL" id="AJP55966.1"/>
    </source>
</evidence>
<sequence length="289" mass="32475">MSTNITLQEVALASAPTLYTLYGWKSQYPTQDKRIGINERGAIVIFKGNRYRLHPDQCRRAWDLMVRENLTAEPKAAVTTWSKNKGLRMGSAPVVRLLNQLKPHMPTDDGKVSCFTSILDSASEPVPAPAQQKCGPRKSAFRSAIASLTPTRQRDSYQRLYTSDDDNTESNAWFEARTKTLQALTEQLRREYLASRNGDDHDLPDTCKAAMDACRKPSLSPKKDRDTLIRNVGKLQFSWLNEVRKSLTLGHDVVPDKRPLLPPPPKPPRKFPPVQAQRPSDASALVRGK</sequence>
<protein>
    <submittedName>
        <fullName evidence="2">Uncharacterized protein</fullName>
    </submittedName>
</protein>
<proteinExistence type="predicted"/>
<gene>
    <name evidence="2" type="ORF">UC34_01100</name>
</gene>
<dbReference type="RefSeq" id="WP_044453320.1">
    <property type="nucleotide sequence ID" value="NZ_CP010897.2"/>
</dbReference>